<dbReference type="AlphaFoldDB" id="A0A2N5CBS6"/>
<name>A0A2N5CBS6_9BURK</name>
<evidence type="ECO:0000313" key="11">
    <source>
        <dbReference type="Proteomes" id="UP000234341"/>
    </source>
</evidence>
<evidence type="ECO:0000256" key="3">
    <source>
        <dbReference type="ARBA" id="ARBA00008031"/>
    </source>
</evidence>
<dbReference type="GO" id="GO:0006518">
    <property type="term" value="P:peptide metabolic process"/>
    <property type="evidence" value="ECO:0007669"/>
    <property type="project" value="UniProtKB-ARBA"/>
</dbReference>
<proteinExistence type="inferred from homology"/>
<dbReference type="InterPro" id="IPR013342">
    <property type="entry name" value="Mandelate_racemase_C"/>
</dbReference>
<dbReference type="OrthoDB" id="5596677at2"/>
<dbReference type="STRING" id="82633.GCA_000974605_03675"/>
<dbReference type="EMBL" id="PJRP01000006">
    <property type="protein sequence ID" value="PLP99636.1"/>
    <property type="molecule type" value="Genomic_DNA"/>
</dbReference>
<accession>A0A2N5CBS6</accession>
<dbReference type="Pfam" id="PF02746">
    <property type="entry name" value="MR_MLE_N"/>
    <property type="match status" value="1"/>
</dbReference>
<dbReference type="PANTHER" id="PTHR48073:SF2">
    <property type="entry name" value="O-SUCCINYLBENZOATE SYNTHASE"/>
    <property type="match status" value="1"/>
</dbReference>
<dbReference type="SFLD" id="SFLDS00001">
    <property type="entry name" value="Enolase"/>
    <property type="match status" value="1"/>
</dbReference>
<dbReference type="SUPFAM" id="SSF51604">
    <property type="entry name" value="Enolase C-terminal domain-like"/>
    <property type="match status" value="1"/>
</dbReference>
<evidence type="ECO:0000256" key="4">
    <source>
        <dbReference type="ARBA" id="ARBA00022723"/>
    </source>
</evidence>
<gene>
    <name evidence="10" type="ORF">CYJ10_14590</name>
</gene>
<comment type="pathway">
    <text evidence="2">Aromatic compound metabolism.</text>
</comment>
<feature type="active site" description="Proton acceptor" evidence="8">
    <location>
        <position position="168"/>
    </location>
</feature>
<dbReference type="GO" id="GO:0030145">
    <property type="term" value="F:manganese ion binding"/>
    <property type="evidence" value="ECO:0007669"/>
    <property type="project" value="InterPro"/>
</dbReference>
<feature type="domain" description="Mandelate racemase/muconate lactonizing enzyme C-terminal" evidence="9">
    <location>
        <begin position="146"/>
        <end position="244"/>
    </location>
</feature>
<comment type="similarity">
    <text evidence="3">Belongs to the mandelate racemase/muconate lactonizing enzyme family.</text>
</comment>
<keyword evidence="7 10" id="KW-0413">Isomerase</keyword>
<dbReference type="CDD" id="cd03318">
    <property type="entry name" value="MLE"/>
    <property type="match status" value="1"/>
</dbReference>
<evidence type="ECO:0000259" key="9">
    <source>
        <dbReference type="SMART" id="SM00922"/>
    </source>
</evidence>
<dbReference type="InterPro" id="IPR013370">
    <property type="entry name" value="Chloromuconate_cycloisomerase"/>
</dbReference>
<dbReference type="SMART" id="SM00922">
    <property type="entry name" value="MR_MLE"/>
    <property type="match status" value="1"/>
</dbReference>
<dbReference type="SFLD" id="SFLDG01258">
    <property type="entry name" value="(chloro)muconate_cycloisomeras"/>
    <property type="match status" value="1"/>
</dbReference>
<comment type="caution">
    <text evidence="10">The sequence shown here is derived from an EMBL/GenBank/DDBJ whole genome shotgun (WGS) entry which is preliminary data.</text>
</comment>
<keyword evidence="5" id="KW-0058">Aromatic hydrocarbons catabolism</keyword>
<dbReference type="PROSITE" id="PS00909">
    <property type="entry name" value="MR_MLE_2"/>
    <property type="match status" value="1"/>
</dbReference>
<evidence type="ECO:0000256" key="1">
    <source>
        <dbReference type="ARBA" id="ARBA00001936"/>
    </source>
</evidence>
<dbReference type="UniPathway" id="UPA00083"/>
<evidence type="ECO:0000256" key="2">
    <source>
        <dbReference type="ARBA" id="ARBA00005211"/>
    </source>
</evidence>
<dbReference type="GO" id="GO:0016854">
    <property type="term" value="F:racemase and epimerase activity"/>
    <property type="evidence" value="ECO:0007669"/>
    <property type="project" value="UniProtKB-ARBA"/>
</dbReference>
<comment type="cofactor">
    <cofactor evidence="1">
        <name>Mn(2+)</name>
        <dbReference type="ChEBI" id="CHEBI:29035"/>
    </cofactor>
</comment>
<evidence type="ECO:0000256" key="5">
    <source>
        <dbReference type="ARBA" id="ARBA00022797"/>
    </source>
</evidence>
<feature type="active site" description="Proton donor" evidence="8">
    <location>
        <position position="326"/>
    </location>
</feature>
<sequence length="374" mass="39748">MTTTISSIEAILVDLPTIRAHQLAMTTMQQQTLVIVRLRCSDGVEGIGEATTIGGLSYGDESPEGIKLTIDTYLAPALAGQDATNVHGAMARLNKVARGNRFAKSALESALLDAQGKRLGVPLATLLGGAVRETLPVLWTLASGDTGRDIEEAERFLEERRHNTFKLKIGRRSVRDDVAHVSAIKRALGDRARVTVDVNQAWNEAEAATGIALLEAAGIDLIEQPTPREHRAALARLAARFVVPIMADEAVTGPEDAMELARLGAADVFALKIAKSGGIFGMLRTAAVGDAAGIALYGGTMLEGAVGTIAAAHGFCTLPQLAWGTELFGPLLVKDDIVVDRPVFKDFALHLPQSPGLGLAIDEDKLRHYRRKAG</sequence>
<dbReference type="GO" id="GO:0018850">
    <property type="term" value="F:chloromuconate cycloisomerase activity"/>
    <property type="evidence" value="ECO:0007669"/>
    <property type="project" value="InterPro"/>
</dbReference>
<reference evidence="10 11" key="1">
    <citation type="submission" date="2017-12" db="EMBL/GenBank/DDBJ databases">
        <title>Genome sequence of the active heterotrophic nitrifier-denitrifier, Cupriavidus pauculus UM1.</title>
        <authorList>
            <person name="Putonti C."/>
            <person name="Castignetti D."/>
        </authorList>
    </citation>
    <scope>NUCLEOTIDE SEQUENCE [LARGE SCALE GENOMIC DNA]</scope>
    <source>
        <strain evidence="10 11">UM1</strain>
    </source>
</reference>
<dbReference type="InterPro" id="IPR036849">
    <property type="entry name" value="Enolase-like_C_sf"/>
</dbReference>
<evidence type="ECO:0000313" key="10">
    <source>
        <dbReference type="EMBL" id="PLP99636.1"/>
    </source>
</evidence>
<evidence type="ECO:0000256" key="6">
    <source>
        <dbReference type="ARBA" id="ARBA00023211"/>
    </source>
</evidence>
<dbReference type="InterPro" id="IPR029065">
    <property type="entry name" value="Enolase_C-like"/>
</dbReference>
<dbReference type="RefSeq" id="WP_101682215.1">
    <property type="nucleotide sequence ID" value="NZ_PJRP01000006.1"/>
</dbReference>
<dbReference type="Gene3D" id="3.30.390.10">
    <property type="entry name" value="Enolase-like, N-terminal domain"/>
    <property type="match status" value="1"/>
</dbReference>
<dbReference type="SUPFAM" id="SSF54826">
    <property type="entry name" value="Enolase N-terminal domain-like"/>
    <property type="match status" value="1"/>
</dbReference>
<dbReference type="SFLD" id="SFLDG00180">
    <property type="entry name" value="muconate_cycloisomerase"/>
    <property type="match status" value="1"/>
</dbReference>
<dbReference type="PROSITE" id="PS00908">
    <property type="entry name" value="MR_MLE_1"/>
    <property type="match status" value="1"/>
</dbReference>
<dbReference type="InterPro" id="IPR013341">
    <property type="entry name" value="Mandelate_racemase_N_dom"/>
</dbReference>
<dbReference type="Gene3D" id="3.20.20.120">
    <property type="entry name" value="Enolase-like C-terminal domain"/>
    <property type="match status" value="1"/>
</dbReference>
<dbReference type="InterPro" id="IPR029017">
    <property type="entry name" value="Enolase-like_N"/>
</dbReference>
<dbReference type="Proteomes" id="UP000234341">
    <property type="component" value="Unassembled WGS sequence"/>
</dbReference>
<evidence type="ECO:0000256" key="8">
    <source>
        <dbReference type="PIRSR" id="PIRSR613370-1"/>
    </source>
</evidence>
<evidence type="ECO:0000256" key="7">
    <source>
        <dbReference type="ARBA" id="ARBA00023235"/>
    </source>
</evidence>
<keyword evidence="6" id="KW-0464">Manganese</keyword>
<dbReference type="NCBIfam" id="TIGR02534">
    <property type="entry name" value="mucon_cyclo"/>
    <property type="match status" value="1"/>
</dbReference>
<dbReference type="GO" id="GO:0009063">
    <property type="term" value="P:amino acid catabolic process"/>
    <property type="evidence" value="ECO:0007669"/>
    <property type="project" value="InterPro"/>
</dbReference>
<dbReference type="InterPro" id="IPR018110">
    <property type="entry name" value="Mandel_Rmase/mucon_lact_enz_CS"/>
</dbReference>
<protein>
    <submittedName>
        <fullName evidence="10">Muconate cycloisomerase</fullName>
    </submittedName>
</protein>
<dbReference type="PANTHER" id="PTHR48073">
    <property type="entry name" value="O-SUCCINYLBENZOATE SYNTHASE-RELATED"/>
    <property type="match status" value="1"/>
</dbReference>
<dbReference type="Pfam" id="PF13378">
    <property type="entry name" value="MR_MLE_C"/>
    <property type="match status" value="1"/>
</dbReference>
<dbReference type="GO" id="GO:0018849">
    <property type="term" value="F:muconate cycloisomerase activity"/>
    <property type="evidence" value="ECO:0007669"/>
    <property type="project" value="InterPro"/>
</dbReference>
<keyword evidence="4" id="KW-0479">Metal-binding</keyword>
<organism evidence="10 11">
    <name type="scientific">Cupriavidus pauculus</name>
    <dbReference type="NCBI Taxonomy" id="82633"/>
    <lineage>
        <taxon>Bacteria</taxon>
        <taxon>Pseudomonadati</taxon>
        <taxon>Pseudomonadota</taxon>
        <taxon>Betaproteobacteria</taxon>
        <taxon>Burkholderiales</taxon>
        <taxon>Burkholderiaceae</taxon>
        <taxon>Cupriavidus</taxon>
    </lineage>
</organism>